<feature type="region of interest" description="Disordered" evidence="9">
    <location>
        <begin position="274"/>
        <end position="303"/>
    </location>
</feature>
<evidence type="ECO:0000256" key="3">
    <source>
        <dbReference type="ARBA" id="ARBA00022512"/>
    </source>
</evidence>
<dbReference type="InterPro" id="IPR000253">
    <property type="entry name" value="FHA_dom"/>
</dbReference>
<dbReference type="Gene3D" id="2.60.200.20">
    <property type="match status" value="1"/>
</dbReference>
<evidence type="ECO:0000256" key="1">
    <source>
        <dbReference type="ARBA" id="ARBA00004191"/>
    </source>
</evidence>
<dbReference type="Pfam" id="PF23598">
    <property type="entry name" value="LRR_14"/>
    <property type="match status" value="1"/>
</dbReference>
<keyword evidence="3" id="KW-0134">Cell wall</keyword>
<feature type="region of interest" description="Disordered" evidence="9">
    <location>
        <begin position="588"/>
        <end position="609"/>
    </location>
</feature>
<proteinExistence type="inferred from homology"/>
<evidence type="ECO:0000256" key="7">
    <source>
        <dbReference type="ARBA" id="ARBA00023136"/>
    </source>
</evidence>
<evidence type="ECO:0000259" key="10">
    <source>
        <dbReference type="PROSITE" id="PS50006"/>
    </source>
</evidence>
<evidence type="ECO:0000256" key="2">
    <source>
        <dbReference type="ARBA" id="ARBA00004370"/>
    </source>
</evidence>
<keyword evidence="3" id="KW-0964">Secreted</keyword>
<feature type="compositionally biased region" description="Acidic residues" evidence="9">
    <location>
        <begin position="286"/>
        <end position="296"/>
    </location>
</feature>
<dbReference type="GO" id="GO:0045944">
    <property type="term" value="P:positive regulation of transcription by RNA polymerase II"/>
    <property type="evidence" value="ECO:0007669"/>
    <property type="project" value="TreeGrafter"/>
</dbReference>
<evidence type="ECO:0000256" key="8">
    <source>
        <dbReference type="ARBA" id="ARBA00038043"/>
    </source>
</evidence>
<dbReference type="InterPro" id="IPR037912">
    <property type="entry name" value="MCRS1"/>
</dbReference>
<dbReference type="PANTHER" id="PTHR13233">
    <property type="entry name" value="MICROSPHERULE PROTEIN 1"/>
    <property type="match status" value="1"/>
</dbReference>
<comment type="caution">
    <text evidence="11">The sequence shown here is derived from an EMBL/GenBank/DDBJ whole genome shotgun (WGS) entry which is preliminary data.</text>
</comment>
<evidence type="ECO:0000313" key="12">
    <source>
        <dbReference type="Proteomes" id="UP000796880"/>
    </source>
</evidence>
<dbReference type="GO" id="GO:0071339">
    <property type="term" value="C:MLL1 complex"/>
    <property type="evidence" value="ECO:0007669"/>
    <property type="project" value="InterPro"/>
</dbReference>
<dbReference type="GO" id="GO:0031011">
    <property type="term" value="C:Ino80 complex"/>
    <property type="evidence" value="ECO:0007669"/>
    <property type="project" value="InterPro"/>
</dbReference>
<dbReference type="SUPFAM" id="SSF49879">
    <property type="entry name" value="SMAD/FHA domain"/>
    <property type="match status" value="1"/>
</dbReference>
<dbReference type="InterPro" id="IPR025999">
    <property type="entry name" value="MCRS_N"/>
</dbReference>
<keyword evidence="12" id="KW-1185">Reference proteome</keyword>
<dbReference type="PANTHER" id="PTHR13233:SF13">
    <property type="entry name" value="FHA DOMAIN-CONTAINING PROTEIN"/>
    <property type="match status" value="1"/>
</dbReference>
<keyword evidence="6" id="KW-0677">Repeat</keyword>
<dbReference type="InterPro" id="IPR055414">
    <property type="entry name" value="LRR_R13L4/SHOC2-like"/>
</dbReference>
<dbReference type="FunFam" id="3.80.10.10:FF:000400">
    <property type="entry name" value="Nuclear pore complex protein NUP107"/>
    <property type="match status" value="1"/>
</dbReference>
<comment type="subcellular location">
    <subcellularLocation>
        <location evidence="2">Membrane</location>
    </subcellularLocation>
    <subcellularLocation>
        <location evidence="1">Secreted</location>
        <location evidence="1">Cell wall</location>
    </subcellularLocation>
</comment>
<dbReference type="Proteomes" id="UP000796880">
    <property type="component" value="Unassembled WGS sequence"/>
</dbReference>
<keyword evidence="7" id="KW-0472">Membrane</keyword>
<dbReference type="PROSITE" id="PS50006">
    <property type="entry name" value="FHA_DOMAIN"/>
    <property type="match status" value="1"/>
</dbReference>
<evidence type="ECO:0000313" key="11">
    <source>
        <dbReference type="EMBL" id="KAF3440756.1"/>
    </source>
</evidence>
<evidence type="ECO:0000256" key="4">
    <source>
        <dbReference type="ARBA" id="ARBA00022614"/>
    </source>
</evidence>
<sequence length="1332" mass="145348">MEAVASVIPWNPEDDLLLKNAVEAGASLEALAKGAVRFSRKFTVGELRDRWHSLLYDADVSAVASARMVEFGLSKSTGFGISKETVGVSAKRKVDSIRRQYYARRKRMCAFNSFDLSFLDPSNVNNGGVGGGDCEGELAVSSVVLDGNCMVGDHVGRYFEFPERGIGIVDHVPLLTTKDVVVSADTVGNTKNDFPRQENHPEIPSLLAKDSVEDDTEHNLKRNFAEKGLHSLEDNLVDYGNCAEGEDAGPSHVLSDIPLWKTIEDISAPEMPINDGLEDKGHNGEEELANPEDMDGNEMSASGYEVDHSQSIYEDKQVHNEVDRSTAISGGDFADISDSLLNLTNEEEHLFADVDGKDTVEKYCYDNVNPLLNSPKDDMYEDDVPDACQPQMLDSNTCNVVPGDMSTGEMGTNSEPFHSGDGGVISGDACRAEMGTTSNLVHSGDGNQQIMCCSEVNISSSKSVENPHILSSQSEENPHSPELFDEMMDCKLNSEDPEIPCNDDIHPFMFDYPVVQSRYIKASDPGCSSLNHKYNEQEIRSLKKEETLAHPFPAFQNTVPKINANHPLASCGVKRELSDGNCLVPVSKHDNNVPADPSSSRSGYGAPNSTANQVLKEEEINAALISTEPNSTNAAYMETEANSSALDEEESMKEFDDDNDIPNFSDVETMILEMDLSPDEDDSYVSKEVLRYQHEDTKRKIIRLEQCARSSMQRTIAHRNAFAILYGRHLKQYIKKTEVILGRATEENEVDIDLAKEGHANKISRRQALIKMEGDGSFFLKNIGKSSIFLNGKEVASGQLLSLCSNSLIEEDTLVLCNEGTGNVTDAVANQSAVVQLEQSDQPSLLLGGECKTYLGDIEVLKELKKGLDSNSVSPGSCVSSWDFTVDPCDNLFGKRFTCGFRCDFVDSGTSRVTELTLDQAGYAGSLASTYWNLPYLEILDVSGNFFSGSIPESLSNLTRLRRLALSGNKFSGEIPNSIGSLNNLEELYLDNNNLEGTIPVSLNGLVNLKRLELQSNKLVGEFPELGSLKNLYFLDASSNAISGELPNIFPTSLLQISIRNNSLGGNFPESIQHLVYLQVIDLSHNQLSGPVPSIIFDHPSLQQLTLSVNLFSFIQAPNSFGTRSELIALDISNNELRGLLPSFMAFMPKLSALSLENNKFTGMIPTQYAIKVVVPGTGVSPFVRLLLGGNYLFGVIPGPLMKMKPGSANVRLADNCLIRCPEIFFFCQGGGQKSSTECAVVSGRLSPCHRRAAVLWFVVRGRALVRRGSAAVGPFADLFVGRRSGLNRRPAAIGIGVSWGLCSWDRCSNLGGSGFCGIWALLWARGIDADG</sequence>
<keyword evidence="4" id="KW-0433">Leucine-rich repeat</keyword>
<evidence type="ECO:0000256" key="9">
    <source>
        <dbReference type="SAM" id="MobiDB-lite"/>
    </source>
</evidence>
<comment type="similarity">
    <text evidence="8">Belongs to the polygalacturonase-inhibiting protein family.</text>
</comment>
<dbReference type="InterPro" id="IPR008984">
    <property type="entry name" value="SMAD_FHA_dom_sf"/>
</dbReference>
<dbReference type="GO" id="GO:0016020">
    <property type="term" value="C:membrane"/>
    <property type="evidence" value="ECO:0007669"/>
    <property type="project" value="UniProtKB-SubCell"/>
</dbReference>
<dbReference type="GO" id="GO:0002151">
    <property type="term" value="F:G-quadruplex RNA binding"/>
    <property type="evidence" value="ECO:0007669"/>
    <property type="project" value="InterPro"/>
</dbReference>
<dbReference type="Pfam" id="PF00498">
    <property type="entry name" value="FHA"/>
    <property type="match status" value="1"/>
</dbReference>
<dbReference type="OrthoDB" id="10262769at2759"/>
<evidence type="ECO:0000256" key="5">
    <source>
        <dbReference type="ARBA" id="ARBA00022729"/>
    </source>
</evidence>
<dbReference type="EMBL" id="VOIH02000008">
    <property type="protein sequence ID" value="KAF3440756.1"/>
    <property type="molecule type" value="Genomic_DNA"/>
</dbReference>
<evidence type="ECO:0000256" key="6">
    <source>
        <dbReference type="ARBA" id="ARBA00022737"/>
    </source>
</evidence>
<dbReference type="GO" id="GO:0044545">
    <property type="term" value="C:NSL complex"/>
    <property type="evidence" value="ECO:0007669"/>
    <property type="project" value="TreeGrafter"/>
</dbReference>
<dbReference type="Pfam" id="PF13325">
    <property type="entry name" value="MCRS_N"/>
    <property type="match status" value="1"/>
</dbReference>
<name>A0A8K0GWL0_9ROSA</name>
<feature type="domain" description="FHA" evidence="10">
    <location>
        <begin position="739"/>
        <end position="795"/>
    </location>
</feature>
<dbReference type="Gene3D" id="3.80.10.10">
    <property type="entry name" value="Ribonuclease Inhibitor"/>
    <property type="match status" value="2"/>
</dbReference>
<feature type="compositionally biased region" description="Polar residues" evidence="9">
    <location>
        <begin position="597"/>
        <end position="609"/>
    </location>
</feature>
<accession>A0A8K0GWL0</accession>
<keyword evidence="5" id="KW-0732">Signal</keyword>
<reference evidence="11" key="1">
    <citation type="submission" date="2020-03" db="EMBL/GenBank/DDBJ databases">
        <title>A high-quality chromosome-level genome assembly of a woody plant with both climbing and erect habits, Rhamnella rubrinervis.</title>
        <authorList>
            <person name="Lu Z."/>
            <person name="Yang Y."/>
            <person name="Zhu X."/>
            <person name="Sun Y."/>
        </authorList>
    </citation>
    <scope>NUCLEOTIDE SEQUENCE</scope>
    <source>
        <strain evidence="11">BYM</strain>
        <tissue evidence="11">Leaf</tissue>
    </source>
</reference>
<dbReference type="InterPro" id="IPR032675">
    <property type="entry name" value="LRR_dom_sf"/>
</dbReference>
<protein>
    <recommendedName>
        <fullName evidence="10">FHA domain-containing protein</fullName>
    </recommendedName>
</protein>
<gene>
    <name evidence="11" type="ORF">FNV43_RR19042</name>
</gene>
<dbReference type="SMART" id="SM00240">
    <property type="entry name" value="FHA"/>
    <property type="match status" value="1"/>
</dbReference>
<dbReference type="SUPFAM" id="SSF52058">
    <property type="entry name" value="L domain-like"/>
    <property type="match status" value="1"/>
</dbReference>
<organism evidence="11 12">
    <name type="scientific">Rhamnella rubrinervis</name>
    <dbReference type="NCBI Taxonomy" id="2594499"/>
    <lineage>
        <taxon>Eukaryota</taxon>
        <taxon>Viridiplantae</taxon>
        <taxon>Streptophyta</taxon>
        <taxon>Embryophyta</taxon>
        <taxon>Tracheophyta</taxon>
        <taxon>Spermatophyta</taxon>
        <taxon>Magnoliopsida</taxon>
        <taxon>eudicotyledons</taxon>
        <taxon>Gunneridae</taxon>
        <taxon>Pentapetalae</taxon>
        <taxon>rosids</taxon>
        <taxon>fabids</taxon>
        <taxon>Rosales</taxon>
        <taxon>Rhamnaceae</taxon>
        <taxon>rhamnoid group</taxon>
        <taxon>Rhamneae</taxon>
        <taxon>Rhamnella</taxon>
    </lineage>
</organism>